<sequence>MVQFNQHTKNDKSPYKKHTTTISEMEKITKEDDVENVEVLHNAGVMTLLRPLLLDCVPNIQQTASLALARLASFSQELAEAIVHENILIQLVYSLKEQNRYNKKAAAGVVRAIAKHSPALAQAVVNAGALQPLILSLEEFDPAVKEMAAGALGHIVRHTARLAQVVVDAGGVSLLLLAIQVPLQKLLPHYCE</sequence>
<reference evidence="3" key="3">
    <citation type="submission" date="2020-12" db="UniProtKB">
        <authorList>
            <consortium name="EnsemblPlants"/>
        </authorList>
    </citation>
    <scope>IDENTIFICATION</scope>
</reference>
<dbReference type="Gene3D" id="1.25.10.10">
    <property type="entry name" value="Leucine-rich Repeat Variant"/>
    <property type="match status" value="1"/>
</dbReference>
<dbReference type="Proteomes" id="UP000006727">
    <property type="component" value="Chromosome 17"/>
</dbReference>
<feature type="region of interest" description="Disordered" evidence="1">
    <location>
        <begin position="1"/>
        <end position="20"/>
    </location>
</feature>
<dbReference type="InterPro" id="IPR016024">
    <property type="entry name" value="ARM-type_fold"/>
</dbReference>
<evidence type="ECO:0000313" key="3">
    <source>
        <dbReference type="EnsemblPlants" id="Pp3c17_2080V3.1"/>
    </source>
</evidence>
<reference evidence="2 4" key="1">
    <citation type="journal article" date="2008" name="Science">
        <title>The Physcomitrella genome reveals evolutionary insights into the conquest of land by plants.</title>
        <authorList>
            <person name="Rensing S."/>
            <person name="Lang D."/>
            <person name="Zimmer A."/>
            <person name="Terry A."/>
            <person name="Salamov A."/>
            <person name="Shapiro H."/>
            <person name="Nishiyama T."/>
            <person name="Perroud P.-F."/>
            <person name="Lindquist E."/>
            <person name="Kamisugi Y."/>
            <person name="Tanahashi T."/>
            <person name="Sakakibara K."/>
            <person name="Fujita T."/>
            <person name="Oishi K."/>
            <person name="Shin-I T."/>
            <person name="Kuroki Y."/>
            <person name="Toyoda A."/>
            <person name="Suzuki Y."/>
            <person name="Hashimoto A."/>
            <person name="Yamaguchi K."/>
            <person name="Sugano A."/>
            <person name="Kohara Y."/>
            <person name="Fujiyama A."/>
            <person name="Anterola A."/>
            <person name="Aoki S."/>
            <person name="Ashton N."/>
            <person name="Barbazuk W.B."/>
            <person name="Barker E."/>
            <person name="Bennetzen J."/>
            <person name="Bezanilla M."/>
            <person name="Blankenship R."/>
            <person name="Cho S.H."/>
            <person name="Dutcher S."/>
            <person name="Estelle M."/>
            <person name="Fawcett J.A."/>
            <person name="Gundlach H."/>
            <person name="Hanada K."/>
            <person name="Heyl A."/>
            <person name="Hicks K.A."/>
            <person name="Hugh J."/>
            <person name="Lohr M."/>
            <person name="Mayer K."/>
            <person name="Melkozernov A."/>
            <person name="Murata T."/>
            <person name="Nelson D."/>
            <person name="Pils B."/>
            <person name="Prigge M."/>
            <person name="Reiss B."/>
            <person name="Renner T."/>
            <person name="Rombauts S."/>
            <person name="Rushton P."/>
            <person name="Sanderfoot A."/>
            <person name="Schween G."/>
            <person name="Shiu S.-H."/>
            <person name="Stueber K."/>
            <person name="Theodoulou F.L."/>
            <person name="Tu H."/>
            <person name="Van de Peer Y."/>
            <person name="Verrier P.J."/>
            <person name="Waters E."/>
            <person name="Wood A."/>
            <person name="Yang L."/>
            <person name="Cove D."/>
            <person name="Cuming A."/>
            <person name="Hasebe M."/>
            <person name="Lucas S."/>
            <person name="Mishler D.B."/>
            <person name="Reski R."/>
            <person name="Grigoriev I."/>
            <person name="Quatrano R.S."/>
            <person name="Boore J.L."/>
        </authorList>
    </citation>
    <scope>NUCLEOTIDE SEQUENCE [LARGE SCALE GENOMIC DNA]</scope>
    <source>
        <strain evidence="3 4">cv. Gransden 2004</strain>
    </source>
</reference>
<keyword evidence="4" id="KW-1185">Reference proteome</keyword>
<dbReference type="InterPro" id="IPR000225">
    <property type="entry name" value="Armadillo"/>
</dbReference>
<evidence type="ECO:0000313" key="2">
    <source>
        <dbReference type="EMBL" id="PNR35716.1"/>
    </source>
</evidence>
<protein>
    <recommendedName>
        <fullName evidence="5">Sperm-associated antigen 6</fullName>
    </recommendedName>
</protein>
<dbReference type="EnsemblPlants" id="Pp3c17_2080V3.1">
    <property type="protein sequence ID" value="Pp3c17_2080V3.1"/>
    <property type="gene ID" value="Pp3c17_2080"/>
</dbReference>
<organism evidence="2">
    <name type="scientific">Physcomitrium patens</name>
    <name type="common">Spreading-leaved earth moss</name>
    <name type="synonym">Physcomitrella patens</name>
    <dbReference type="NCBI Taxonomy" id="3218"/>
    <lineage>
        <taxon>Eukaryota</taxon>
        <taxon>Viridiplantae</taxon>
        <taxon>Streptophyta</taxon>
        <taxon>Embryophyta</taxon>
        <taxon>Bryophyta</taxon>
        <taxon>Bryophytina</taxon>
        <taxon>Bryopsida</taxon>
        <taxon>Funariidae</taxon>
        <taxon>Funariales</taxon>
        <taxon>Funariaceae</taxon>
        <taxon>Physcomitrium</taxon>
    </lineage>
</organism>
<dbReference type="STRING" id="3218.A0A2K1J2H0"/>
<dbReference type="PANTHER" id="PTHR23314">
    <property type="entry name" value="SPERM-ASSOCIATED ANTIGEN 6 ARMADILLO REPEAT-CONTAINING"/>
    <property type="match status" value="1"/>
</dbReference>
<evidence type="ECO:0000313" key="4">
    <source>
        <dbReference type="Proteomes" id="UP000006727"/>
    </source>
</evidence>
<dbReference type="Pfam" id="PF00514">
    <property type="entry name" value="Arm"/>
    <property type="match status" value="1"/>
</dbReference>
<dbReference type="Gramene" id="Pp3c17_2080V3.1">
    <property type="protein sequence ID" value="Pp3c17_2080V3.1"/>
    <property type="gene ID" value="Pp3c17_2080"/>
</dbReference>
<name>A0A2K1J2H0_PHYPA</name>
<dbReference type="SMART" id="SM00185">
    <property type="entry name" value="ARM"/>
    <property type="match status" value="2"/>
</dbReference>
<accession>A0A2K1J2H0</accession>
<evidence type="ECO:0000256" key="1">
    <source>
        <dbReference type="SAM" id="MobiDB-lite"/>
    </source>
</evidence>
<evidence type="ECO:0008006" key="5">
    <source>
        <dbReference type="Google" id="ProtNLM"/>
    </source>
</evidence>
<dbReference type="PaxDb" id="3218-PP1S344_16V6.1"/>
<reference evidence="2 4" key="2">
    <citation type="journal article" date="2018" name="Plant J.">
        <title>The Physcomitrella patens chromosome-scale assembly reveals moss genome structure and evolution.</title>
        <authorList>
            <person name="Lang D."/>
            <person name="Ullrich K.K."/>
            <person name="Murat F."/>
            <person name="Fuchs J."/>
            <person name="Jenkins J."/>
            <person name="Haas F.B."/>
            <person name="Piednoel M."/>
            <person name="Gundlach H."/>
            <person name="Van Bel M."/>
            <person name="Meyberg R."/>
            <person name="Vives C."/>
            <person name="Morata J."/>
            <person name="Symeonidi A."/>
            <person name="Hiss M."/>
            <person name="Muchero W."/>
            <person name="Kamisugi Y."/>
            <person name="Saleh O."/>
            <person name="Blanc G."/>
            <person name="Decker E.L."/>
            <person name="van Gessel N."/>
            <person name="Grimwood J."/>
            <person name="Hayes R.D."/>
            <person name="Graham S.W."/>
            <person name="Gunter L.E."/>
            <person name="McDaniel S.F."/>
            <person name="Hoernstein S.N.W."/>
            <person name="Larsson A."/>
            <person name="Li F.W."/>
            <person name="Perroud P.F."/>
            <person name="Phillips J."/>
            <person name="Ranjan P."/>
            <person name="Rokshar D.S."/>
            <person name="Rothfels C.J."/>
            <person name="Schneider L."/>
            <person name="Shu S."/>
            <person name="Stevenson D.W."/>
            <person name="Thummler F."/>
            <person name="Tillich M."/>
            <person name="Villarreal Aguilar J.C."/>
            <person name="Widiez T."/>
            <person name="Wong G.K."/>
            <person name="Wymore A."/>
            <person name="Zhang Y."/>
            <person name="Zimmer A.D."/>
            <person name="Quatrano R.S."/>
            <person name="Mayer K.F.X."/>
            <person name="Goodstein D."/>
            <person name="Casacuberta J.M."/>
            <person name="Vandepoele K."/>
            <person name="Reski R."/>
            <person name="Cuming A.C."/>
            <person name="Tuskan G.A."/>
            <person name="Maumus F."/>
            <person name="Salse J."/>
            <person name="Schmutz J."/>
            <person name="Rensing S.A."/>
        </authorList>
    </citation>
    <scope>NUCLEOTIDE SEQUENCE [LARGE SCALE GENOMIC DNA]</scope>
    <source>
        <strain evidence="3 4">cv. Gransden 2004</strain>
    </source>
</reference>
<dbReference type="EMBL" id="ABEU02000017">
    <property type="protein sequence ID" value="PNR35716.1"/>
    <property type="molecule type" value="Genomic_DNA"/>
</dbReference>
<dbReference type="InterPro" id="IPR011989">
    <property type="entry name" value="ARM-like"/>
</dbReference>
<dbReference type="AlphaFoldDB" id="A0A2K1J2H0"/>
<dbReference type="PANTHER" id="PTHR23314:SF0">
    <property type="entry name" value="SPERM-ASSOCIATED ANTIGEN 6"/>
    <property type="match status" value="1"/>
</dbReference>
<dbReference type="InParanoid" id="A0A2K1J2H0"/>
<proteinExistence type="predicted"/>
<gene>
    <name evidence="2" type="ORF">PHYPA_021566</name>
</gene>
<dbReference type="SUPFAM" id="SSF48371">
    <property type="entry name" value="ARM repeat"/>
    <property type="match status" value="1"/>
</dbReference>